<feature type="transmembrane region" description="Helical" evidence="1">
    <location>
        <begin position="31"/>
        <end position="55"/>
    </location>
</feature>
<organism evidence="2 3">
    <name type="scientific">Entamoeba invadens IP1</name>
    <dbReference type="NCBI Taxonomy" id="370355"/>
    <lineage>
        <taxon>Eukaryota</taxon>
        <taxon>Amoebozoa</taxon>
        <taxon>Evosea</taxon>
        <taxon>Archamoebae</taxon>
        <taxon>Mastigamoebida</taxon>
        <taxon>Entamoebidae</taxon>
        <taxon>Entamoeba</taxon>
    </lineage>
</organism>
<reference evidence="2 3" key="1">
    <citation type="submission" date="2012-10" db="EMBL/GenBank/DDBJ databases">
        <authorList>
            <person name="Zafar N."/>
            <person name="Inman J."/>
            <person name="Hall N."/>
            <person name="Lorenzi H."/>
            <person name="Caler E."/>
        </authorList>
    </citation>
    <scope>NUCLEOTIDE SEQUENCE [LARGE SCALE GENOMIC DNA]</scope>
    <source>
        <strain evidence="2 3">IP1</strain>
    </source>
</reference>
<gene>
    <name evidence="2" type="ORF">EIN_152160</name>
</gene>
<dbReference type="KEGG" id="eiv:EIN_152160"/>
<evidence type="ECO:0000313" key="3">
    <source>
        <dbReference type="Proteomes" id="UP000014680"/>
    </source>
</evidence>
<protein>
    <submittedName>
        <fullName evidence="2">Uncharacterized protein</fullName>
    </submittedName>
</protein>
<proteinExistence type="predicted"/>
<dbReference type="Proteomes" id="UP000014680">
    <property type="component" value="Unassembled WGS sequence"/>
</dbReference>
<name>A0A0A1U8M7_ENTIV</name>
<feature type="non-terminal residue" evidence="2">
    <location>
        <position position="56"/>
    </location>
</feature>
<accession>A0A0A1U8M7</accession>
<evidence type="ECO:0000256" key="1">
    <source>
        <dbReference type="SAM" id="Phobius"/>
    </source>
</evidence>
<dbReference type="EMBL" id="KB206474">
    <property type="protein sequence ID" value="ELP91259.1"/>
    <property type="molecule type" value="Genomic_DNA"/>
</dbReference>
<dbReference type="GeneID" id="14890347"/>
<keyword evidence="1" id="KW-0472">Membrane</keyword>
<dbReference type="RefSeq" id="XP_004258030.1">
    <property type="nucleotide sequence ID" value="XM_004257982.1"/>
</dbReference>
<sequence>MCCGWKEPRDYCAKKMIPTCYNVLIFPLNAFQWITITLVFFQVAHLVMLSVSFYYK</sequence>
<keyword evidence="3" id="KW-1185">Reference proteome</keyword>
<dbReference type="VEuPathDB" id="AmoebaDB:EIN_152160"/>
<keyword evidence="1" id="KW-1133">Transmembrane helix</keyword>
<dbReference type="AlphaFoldDB" id="A0A0A1U8M7"/>
<evidence type="ECO:0000313" key="2">
    <source>
        <dbReference type="EMBL" id="ELP91259.1"/>
    </source>
</evidence>
<keyword evidence="1" id="KW-0812">Transmembrane</keyword>
<dbReference type="OrthoDB" id="30066at2759"/>